<gene>
    <name evidence="2" type="ORF">FocTR4_00014683</name>
</gene>
<protein>
    <recommendedName>
        <fullName evidence="1">YCII-related domain-containing protein</fullName>
    </recommendedName>
</protein>
<accession>A0A5C6SPC7</accession>
<dbReference type="AlphaFoldDB" id="A0A5C6SPC7"/>
<dbReference type="Proteomes" id="UP000321331">
    <property type="component" value="Unassembled WGS sequence"/>
</dbReference>
<dbReference type="PANTHER" id="PTHR33606:SF3">
    <property type="entry name" value="PROTEIN YCII"/>
    <property type="match status" value="1"/>
</dbReference>
<evidence type="ECO:0000313" key="3">
    <source>
        <dbReference type="Proteomes" id="UP000321331"/>
    </source>
</evidence>
<sequence length="131" mass="14343">MATKYDWIVLIPDHKGALAKRIAARPDHLKGIASRIESGAWIMGGPSLEYPPIDGQEKAINGSCIVANAPSREEVMEEIKKDIYATSGVWNLEKIAILPETLLASNKSARSSIGTSRIEANLRDSSQCPWR</sequence>
<dbReference type="PANTHER" id="PTHR33606">
    <property type="entry name" value="PROTEIN YCII"/>
    <property type="match status" value="1"/>
</dbReference>
<feature type="domain" description="YCII-related" evidence="1">
    <location>
        <begin position="7"/>
        <end position="91"/>
    </location>
</feature>
<comment type="caution">
    <text evidence="2">The sequence shown here is derived from an EMBL/GenBank/DDBJ whole genome shotgun (WGS) entry which is preliminary data.</text>
</comment>
<evidence type="ECO:0000313" key="2">
    <source>
        <dbReference type="EMBL" id="TXB99658.1"/>
    </source>
</evidence>
<proteinExistence type="predicted"/>
<dbReference type="Pfam" id="PF03795">
    <property type="entry name" value="YCII"/>
    <property type="match status" value="1"/>
</dbReference>
<organism evidence="2 3">
    <name type="scientific">Fusarium oxysporum f. sp. cubense</name>
    <dbReference type="NCBI Taxonomy" id="61366"/>
    <lineage>
        <taxon>Eukaryota</taxon>
        <taxon>Fungi</taxon>
        <taxon>Dikarya</taxon>
        <taxon>Ascomycota</taxon>
        <taxon>Pezizomycotina</taxon>
        <taxon>Sordariomycetes</taxon>
        <taxon>Hypocreomycetidae</taxon>
        <taxon>Hypocreales</taxon>
        <taxon>Nectriaceae</taxon>
        <taxon>Fusarium</taxon>
        <taxon>Fusarium oxysporum species complex</taxon>
    </lineage>
</organism>
<evidence type="ECO:0000259" key="1">
    <source>
        <dbReference type="Pfam" id="PF03795"/>
    </source>
</evidence>
<dbReference type="InterPro" id="IPR005545">
    <property type="entry name" value="YCII"/>
</dbReference>
<dbReference type="InterPro" id="IPR051807">
    <property type="entry name" value="Sec-metab_biosynth-assoc"/>
</dbReference>
<dbReference type="InterPro" id="IPR011008">
    <property type="entry name" value="Dimeric_a/b-barrel"/>
</dbReference>
<reference evidence="2 3" key="1">
    <citation type="submission" date="2019-07" db="EMBL/GenBank/DDBJ databases">
        <title>The First High-Quality Draft Genome Sequence of the Causal Agent of the Current Panama Disease Epidemic.</title>
        <authorList>
            <person name="Warmington R.J."/>
            <person name="Kay W."/>
            <person name="Jeffries A."/>
            <person name="Bebber D."/>
            <person name="Moore K."/>
            <person name="Studholme D.J."/>
        </authorList>
    </citation>
    <scope>NUCLEOTIDE SEQUENCE [LARGE SCALE GENOMIC DNA]</scope>
    <source>
        <strain evidence="2 3">TR4</strain>
    </source>
</reference>
<name>A0A5C6SPC7_FUSOC</name>
<dbReference type="SUPFAM" id="SSF54909">
    <property type="entry name" value="Dimeric alpha+beta barrel"/>
    <property type="match status" value="1"/>
</dbReference>
<dbReference type="Gene3D" id="3.30.70.1060">
    <property type="entry name" value="Dimeric alpha+beta barrel"/>
    <property type="match status" value="1"/>
</dbReference>
<dbReference type="EMBL" id="VMNF01000011">
    <property type="protein sequence ID" value="TXB99658.1"/>
    <property type="molecule type" value="Genomic_DNA"/>
</dbReference>